<dbReference type="AlphaFoldDB" id="A0A1Q4VDI7"/>
<evidence type="ECO:0000313" key="3">
    <source>
        <dbReference type="EMBL" id="OKH95908.1"/>
    </source>
</evidence>
<keyword evidence="2" id="KW-0812">Transmembrane</keyword>
<comment type="caution">
    <text evidence="3">The sequence shown here is derived from an EMBL/GenBank/DDBJ whole genome shotgun (WGS) entry which is preliminary data.</text>
</comment>
<feature type="region of interest" description="Disordered" evidence="1">
    <location>
        <begin position="138"/>
        <end position="193"/>
    </location>
</feature>
<feature type="compositionally biased region" description="Pro residues" evidence="1">
    <location>
        <begin position="182"/>
        <end position="193"/>
    </location>
</feature>
<evidence type="ECO:0000313" key="4">
    <source>
        <dbReference type="Proteomes" id="UP000186455"/>
    </source>
</evidence>
<evidence type="ECO:0000256" key="1">
    <source>
        <dbReference type="SAM" id="MobiDB-lite"/>
    </source>
</evidence>
<keyword evidence="4" id="KW-1185">Reference proteome</keyword>
<sequence>MLRNVLGSVLALLGATAAVWSPFRAWYDGRLGRYYEVGELFTGHGVTDARSALFLSLFLPFLVAAVLTLVGVALRSRTTVALAGLIVLGFTVLWMVRLGLALGELTVNGDGTGLGWGSLAGLGGGLVMLLGAALMPGRRARPTPTPHPADTAPPAPYPPPPPPPPDTRYDDSAPTRTWDTPPDTPGPRPPDQH</sequence>
<reference evidence="3 4" key="1">
    <citation type="submission" date="2015-06" db="EMBL/GenBank/DDBJ databases">
        <title>Cloning and characterization of the uncialamcin biosynthetic gene cluster.</title>
        <authorList>
            <person name="Yan X."/>
            <person name="Huang T."/>
            <person name="Ge H."/>
            <person name="Shen B."/>
        </authorList>
    </citation>
    <scope>NUCLEOTIDE SEQUENCE [LARGE SCALE GENOMIC DNA]</scope>
    <source>
        <strain evidence="3 4">DCA2648</strain>
    </source>
</reference>
<dbReference type="Proteomes" id="UP000186455">
    <property type="component" value="Unassembled WGS sequence"/>
</dbReference>
<evidence type="ECO:0000256" key="2">
    <source>
        <dbReference type="SAM" id="Phobius"/>
    </source>
</evidence>
<feature type="transmembrane region" description="Helical" evidence="2">
    <location>
        <begin position="81"/>
        <end position="102"/>
    </location>
</feature>
<feature type="transmembrane region" description="Helical" evidence="2">
    <location>
        <begin position="52"/>
        <end position="74"/>
    </location>
</feature>
<proteinExistence type="predicted"/>
<keyword evidence="2" id="KW-0472">Membrane</keyword>
<dbReference type="EMBL" id="LFBV01000001">
    <property type="protein sequence ID" value="OKH95908.1"/>
    <property type="molecule type" value="Genomic_DNA"/>
</dbReference>
<gene>
    <name evidence="3" type="ORF">AB852_04075</name>
</gene>
<accession>A0A1Q4VDI7</accession>
<protein>
    <submittedName>
        <fullName evidence="3">Uncharacterized protein</fullName>
    </submittedName>
</protein>
<name>A0A1Q4VDI7_9ACTN</name>
<feature type="transmembrane region" description="Helical" evidence="2">
    <location>
        <begin position="114"/>
        <end position="135"/>
    </location>
</feature>
<organism evidence="3 4">
    <name type="scientific">Streptomyces uncialis</name>
    <dbReference type="NCBI Taxonomy" id="1048205"/>
    <lineage>
        <taxon>Bacteria</taxon>
        <taxon>Bacillati</taxon>
        <taxon>Actinomycetota</taxon>
        <taxon>Actinomycetes</taxon>
        <taxon>Kitasatosporales</taxon>
        <taxon>Streptomycetaceae</taxon>
        <taxon>Streptomyces</taxon>
    </lineage>
</organism>
<keyword evidence="2" id="KW-1133">Transmembrane helix</keyword>
<feature type="compositionally biased region" description="Pro residues" evidence="1">
    <location>
        <begin position="143"/>
        <end position="166"/>
    </location>
</feature>
<dbReference type="RefSeq" id="WP_073783628.1">
    <property type="nucleotide sequence ID" value="NZ_LFBV01000001.1"/>
</dbReference>